<dbReference type="AlphaFoldDB" id="F6EJW7"/>
<name>F6EJW7_HOYSD</name>
<organism evidence="1 2">
    <name type="scientific">Hoyosella subflava (strain DSM 45089 / JCM 17490 / NBRC 109087 / DQS3-9A1)</name>
    <name type="common">Amycolicicoccus subflavus</name>
    <dbReference type="NCBI Taxonomy" id="443218"/>
    <lineage>
        <taxon>Bacteria</taxon>
        <taxon>Bacillati</taxon>
        <taxon>Actinomycetota</taxon>
        <taxon>Actinomycetes</taxon>
        <taxon>Mycobacteriales</taxon>
        <taxon>Hoyosellaceae</taxon>
        <taxon>Hoyosella</taxon>
    </lineage>
</organism>
<keyword evidence="2" id="KW-1185">Reference proteome</keyword>
<evidence type="ECO:0000313" key="2">
    <source>
        <dbReference type="Proteomes" id="UP000009235"/>
    </source>
</evidence>
<proteinExistence type="predicted"/>
<evidence type="ECO:0000313" key="1">
    <source>
        <dbReference type="EMBL" id="AEF41325.1"/>
    </source>
</evidence>
<gene>
    <name evidence="1" type="ordered locus">AS9A_2878</name>
</gene>
<dbReference type="RefSeq" id="WP_013807674.1">
    <property type="nucleotide sequence ID" value="NC_015564.1"/>
</dbReference>
<accession>F6EJW7</accession>
<dbReference type="OrthoDB" id="4424949at2"/>
<reference evidence="1 2" key="1">
    <citation type="journal article" date="2011" name="J. Bacteriol.">
        <title>Complete genome sequence of Amycolicicoccus subflavus DQS3-9A1T, an actinomycete isolated from crude oil-polluted soil.</title>
        <authorList>
            <person name="Cai M."/>
            <person name="Chen W.M."/>
            <person name="Nie Y."/>
            <person name="Chi C.Q."/>
            <person name="Wang Y.N."/>
            <person name="Tang Y.Q."/>
            <person name="Li G.Y."/>
            <person name="Wu X.L."/>
        </authorList>
    </citation>
    <scope>NUCLEOTIDE SEQUENCE [LARGE SCALE GENOMIC DNA]</scope>
    <source>
        <strain evidence="2">DSM 45089 / DQS3-9A1</strain>
    </source>
</reference>
<dbReference type="Proteomes" id="UP000009235">
    <property type="component" value="Chromosome"/>
</dbReference>
<dbReference type="HOGENOM" id="CLU_1159211_0_0_11"/>
<dbReference type="KEGG" id="asd:AS9A_2878"/>
<evidence type="ECO:0008006" key="3">
    <source>
        <dbReference type="Google" id="ProtNLM"/>
    </source>
</evidence>
<sequence length="239" mass="24803">MRTLIKLLIGLVVVVVAAAAVGEALARYFVGREVSEPLSDTWQTSVSTSFGTQPLIPGLLNDRVGEMTIESDTITRGSLSGSSVLIKLDGTDISDRANPVAEQVNITARVTTQTILEAIEAQGGGGVQLPLGVVVTIDDVVARPDRNAIEVVLAEGAASVFVTPLVQNGEIVTETDGGSILGFPIPDQIFSAIRSGTQESVAVLPDGLVAERVEVTADGVDVYLAGQSLALSELNNAQP</sequence>
<protein>
    <recommendedName>
        <fullName evidence="3">DUF2993 domain-containing protein</fullName>
    </recommendedName>
</protein>
<dbReference type="EMBL" id="CP002786">
    <property type="protein sequence ID" value="AEF41325.1"/>
    <property type="molecule type" value="Genomic_DNA"/>
</dbReference>